<keyword evidence="10 12" id="KW-0472">Membrane</keyword>
<feature type="transmembrane region" description="Helical" evidence="12">
    <location>
        <begin position="131"/>
        <end position="153"/>
    </location>
</feature>
<sequence>MSALQLAAVLLFLTALFGWVNVKLLRIPNAIGMVSLALATSLALVVVQRLFPDVRLATPLADTLKQIDFPDVVLNGMLCFLLFAGAFDMDWDRLRDRAWPVATLAVVATVITTAVVGVVFWAAARWLGNPIGLSWCLVFGALISPTDPVAVLSMVKSAPIPERVQTELQGESLFNDGVGVVLFTLLVGVATSKTEPTAATVALELVREAGGGAILGLSFGYVAYRAMKAVDDFPVEVMITLALVTVTYSLAQSVGASGPLAVVVAGILIGERGPRYAMSDKTKAYVSGLWTLIDEVLNAMLFLLLGLQVIAVPFQGWSLTLALLSPFIVLAGRLVAVAAPLLAIPWSRRLSLRNVPLLTWAGVRGGICVALALALPGAPEKTPILAATYAVVIFSILVQGSTLGWVARRTGASGRLEGSGS</sequence>
<feature type="transmembrane region" description="Helical" evidence="12">
    <location>
        <begin position="289"/>
        <end position="311"/>
    </location>
</feature>
<name>A0A2T1HNH8_9HYPH</name>
<comment type="subcellular location">
    <subcellularLocation>
        <location evidence="1">Cell membrane</location>
        <topology evidence="1">Multi-pass membrane protein</topology>
    </subcellularLocation>
</comment>
<dbReference type="GO" id="GO:0005886">
    <property type="term" value="C:plasma membrane"/>
    <property type="evidence" value="ECO:0007669"/>
    <property type="project" value="UniProtKB-SubCell"/>
</dbReference>
<dbReference type="RefSeq" id="WP_106339414.1">
    <property type="nucleotide sequence ID" value="NZ_PVZS01000030.1"/>
</dbReference>
<feature type="transmembrane region" description="Helical" evidence="12">
    <location>
        <begin position="101"/>
        <end position="124"/>
    </location>
</feature>
<dbReference type="GO" id="GO:0015386">
    <property type="term" value="F:potassium:proton antiporter activity"/>
    <property type="evidence" value="ECO:0007669"/>
    <property type="project" value="TreeGrafter"/>
</dbReference>
<evidence type="ECO:0000256" key="5">
    <source>
        <dbReference type="ARBA" id="ARBA00022475"/>
    </source>
</evidence>
<keyword evidence="3" id="KW-0813">Transport</keyword>
<dbReference type="GO" id="GO:0015385">
    <property type="term" value="F:sodium:proton antiporter activity"/>
    <property type="evidence" value="ECO:0007669"/>
    <property type="project" value="InterPro"/>
</dbReference>
<evidence type="ECO:0000313" key="15">
    <source>
        <dbReference type="Proteomes" id="UP000239772"/>
    </source>
</evidence>
<feature type="transmembrane region" description="Helical" evidence="12">
    <location>
        <begin position="239"/>
        <end position="269"/>
    </location>
</feature>
<comment type="similarity">
    <text evidence="2">Belongs to the monovalent cation:proton antiporter 1 (CPA1) transporter (TC 2.A.36) family.</text>
</comment>
<gene>
    <name evidence="14" type="ORF">SLNSH_20395</name>
</gene>
<feature type="transmembrane region" description="Helical" evidence="12">
    <location>
        <begin position="28"/>
        <end position="51"/>
    </location>
</feature>
<protein>
    <submittedName>
        <fullName evidence="14">Sodium:proton antiporter</fullName>
    </submittedName>
</protein>
<dbReference type="PANTHER" id="PTHR10110">
    <property type="entry name" value="SODIUM/HYDROGEN EXCHANGER"/>
    <property type="match status" value="1"/>
</dbReference>
<keyword evidence="11" id="KW-0739">Sodium transport</keyword>
<keyword evidence="15" id="KW-1185">Reference proteome</keyword>
<keyword evidence="7 12" id="KW-1133">Transmembrane helix</keyword>
<keyword evidence="6 12" id="KW-0812">Transmembrane</keyword>
<dbReference type="AlphaFoldDB" id="A0A2T1HNH8"/>
<evidence type="ECO:0000256" key="8">
    <source>
        <dbReference type="ARBA" id="ARBA00023053"/>
    </source>
</evidence>
<proteinExistence type="inferred from homology"/>
<reference evidence="15" key="1">
    <citation type="submission" date="2018-03" db="EMBL/GenBank/DDBJ databases">
        <authorList>
            <person name="Sun L."/>
            <person name="Liu H."/>
            <person name="Chen W."/>
            <person name="Huang K."/>
            <person name="Liu W."/>
            <person name="Gao X."/>
        </authorList>
    </citation>
    <scope>NUCLEOTIDE SEQUENCE [LARGE SCALE GENOMIC DNA]</scope>
    <source>
        <strain evidence="15">SH9</strain>
    </source>
</reference>
<evidence type="ECO:0000256" key="7">
    <source>
        <dbReference type="ARBA" id="ARBA00022989"/>
    </source>
</evidence>
<evidence type="ECO:0000256" key="4">
    <source>
        <dbReference type="ARBA" id="ARBA00022449"/>
    </source>
</evidence>
<dbReference type="Proteomes" id="UP000239772">
    <property type="component" value="Unassembled WGS sequence"/>
</dbReference>
<feature type="transmembrane region" description="Helical" evidence="12">
    <location>
        <begin position="355"/>
        <end position="378"/>
    </location>
</feature>
<evidence type="ECO:0000256" key="2">
    <source>
        <dbReference type="ARBA" id="ARBA00007367"/>
    </source>
</evidence>
<keyword evidence="8" id="KW-0915">Sodium</keyword>
<dbReference type="InterPro" id="IPR006153">
    <property type="entry name" value="Cation/H_exchanger_TM"/>
</dbReference>
<dbReference type="GO" id="GO:0098719">
    <property type="term" value="P:sodium ion import across plasma membrane"/>
    <property type="evidence" value="ECO:0007669"/>
    <property type="project" value="TreeGrafter"/>
</dbReference>
<comment type="caution">
    <text evidence="14">The sequence shown here is derived from an EMBL/GenBank/DDBJ whole genome shotgun (WGS) entry which is preliminary data.</text>
</comment>
<feature type="transmembrane region" description="Helical" evidence="12">
    <location>
        <begin position="317"/>
        <end position="343"/>
    </location>
</feature>
<dbReference type="GO" id="GO:0051453">
    <property type="term" value="P:regulation of intracellular pH"/>
    <property type="evidence" value="ECO:0007669"/>
    <property type="project" value="TreeGrafter"/>
</dbReference>
<dbReference type="Gene3D" id="6.10.140.1330">
    <property type="match status" value="1"/>
</dbReference>
<evidence type="ECO:0000256" key="1">
    <source>
        <dbReference type="ARBA" id="ARBA00004651"/>
    </source>
</evidence>
<dbReference type="OrthoDB" id="9774146at2"/>
<feature type="transmembrane region" description="Helical" evidence="12">
    <location>
        <begin position="384"/>
        <end position="406"/>
    </location>
</feature>
<evidence type="ECO:0000256" key="12">
    <source>
        <dbReference type="SAM" id="Phobius"/>
    </source>
</evidence>
<evidence type="ECO:0000256" key="9">
    <source>
        <dbReference type="ARBA" id="ARBA00023065"/>
    </source>
</evidence>
<evidence type="ECO:0000256" key="11">
    <source>
        <dbReference type="ARBA" id="ARBA00023201"/>
    </source>
</evidence>
<keyword evidence="4" id="KW-0050">Antiport</keyword>
<accession>A0A2T1HNH8</accession>
<evidence type="ECO:0000256" key="3">
    <source>
        <dbReference type="ARBA" id="ARBA00022448"/>
    </source>
</evidence>
<feature type="domain" description="Cation/H+ exchanger transmembrane" evidence="13">
    <location>
        <begin position="13"/>
        <end position="408"/>
    </location>
</feature>
<dbReference type="Pfam" id="PF00999">
    <property type="entry name" value="Na_H_Exchanger"/>
    <property type="match status" value="1"/>
</dbReference>
<feature type="transmembrane region" description="Helical" evidence="12">
    <location>
        <begin position="173"/>
        <end position="193"/>
    </location>
</feature>
<dbReference type="EMBL" id="PVZS01000030">
    <property type="protein sequence ID" value="PSC03198.1"/>
    <property type="molecule type" value="Genomic_DNA"/>
</dbReference>
<feature type="transmembrane region" description="Helical" evidence="12">
    <location>
        <begin position="72"/>
        <end position="89"/>
    </location>
</feature>
<keyword evidence="5" id="KW-1003">Cell membrane</keyword>
<evidence type="ECO:0000313" key="14">
    <source>
        <dbReference type="EMBL" id="PSC03198.1"/>
    </source>
</evidence>
<evidence type="ECO:0000256" key="10">
    <source>
        <dbReference type="ARBA" id="ARBA00023136"/>
    </source>
</evidence>
<keyword evidence="9" id="KW-0406">Ion transport</keyword>
<dbReference type="InterPro" id="IPR018422">
    <property type="entry name" value="Cation/H_exchanger_CPA1"/>
</dbReference>
<evidence type="ECO:0000259" key="13">
    <source>
        <dbReference type="Pfam" id="PF00999"/>
    </source>
</evidence>
<organism evidence="14 15">
    <name type="scientific">Alsobacter soli</name>
    <dbReference type="NCBI Taxonomy" id="2109933"/>
    <lineage>
        <taxon>Bacteria</taxon>
        <taxon>Pseudomonadati</taxon>
        <taxon>Pseudomonadota</taxon>
        <taxon>Alphaproteobacteria</taxon>
        <taxon>Hyphomicrobiales</taxon>
        <taxon>Alsobacteraceae</taxon>
        <taxon>Alsobacter</taxon>
    </lineage>
</organism>
<evidence type="ECO:0000256" key="6">
    <source>
        <dbReference type="ARBA" id="ARBA00022692"/>
    </source>
</evidence>
<dbReference type="PANTHER" id="PTHR10110:SF195">
    <property type="entry name" value="NA(+)_H(+) ANTIPORTER NHAS2"/>
    <property type="match status" value="1"/>
</dbReference>